<comment type="caution">
    <text evidence="1">The sequence shown here is derived from an EMBL/GenBank/DDBJ whole genome shotgun (WGS) entry which is preliminary data.</text>
</comment>
<accession>A0ABS9UTN3</accession>
<evidence type="ECO:0008006" key="3">
    <source>
        <dbReference type="Google" id="ProtNLM"/>
    </source>
</evidence>
<evidence type="ECO:0000313" key="1">
    <source>
        <dbReference type="EMBL" id="MCH7399859.1"/>
    </source>
</evidence>
<sequence length="450" mass="52953">MTKRFSIFKIILLLIFGIIYSDSFATQEKTDWEKLNLNGKVKAINETSTVKYPNEEPKISTSKYTFNIQGGQMSSCSDGYSHESTYNSEGQINETKEYFQNRLEKKILYSYSSEGKEIEKRTYKNHSFATMEEWEEHEAKKSYLPHEGLYLQNKLEIHEDGNQTITVYKQNGEIDYVQSETYLDSKLVEVKVKYPFSNAFGYKKTWKRDKNNNLIKFEKFVGPEERLEFIWEYEYDEKNSIIKETHLRYMPKSSSSINENGHLNELINGYYLAIDQSFINTFEYDANGSLTSKKGEKYNGELLQEITYELTYDANQNLTQENVHDSKKPSTFNSIEYDKNGNEIFYKSVNSNGDLISKVTRKFDRNSNMTERVVYESDGSRSIDESYVFDTNGNVKEHILKKPQEKTIEIKKYDYDDVGNWIKNELKLISSENDEIFQQVIKERDIIYYE</sequence>
<name>A0ABS9UTN3_9BACT</name>
<evidence type="ECO:0000313" key="2">
    <source>
        <dbReference type="Proteomes" id="UP001165488"/>
    </source>
</evidence>
<proteinExistence type="predicted"/>
<keyword evidence="2" id="KW-1185">Reference proteome</keyword>
<dbReference type="Gene3D" id="2.180.10.10">
    <property type="entry name" value="RHS repeat-associated core"/>
    <property type="match status" value="1"/>
</dbReference>
<organism evidence="1 2">
    <name type="scientific">Belliella calami</name>
    <dbReference type="NCBI Taxonomy" id="2923436"/>
    <lineage>
        <taxon>Bacteria</taxon>
        <taxon>Pseudomonadati</taxon>
        <taxon>Bacteroidota</taxon>
        <taxon>Cytophagia</taxon>
        <taxon>Cytophagales</taxon>
        <taxon>Cyclobacteriaceae</taxon>
        <taxon>Belliella</taxon>
    </lineage>
</organism>
<protein>
    <recommendedName>
        <fullName evidence="3">YD repeat-containing protein</fullName>
    </recommendedName>
</protein>
<dbReference type="EMBL" id="JAKZGS010000022">
    <property type="protein sequence ID" value="MCH7399859.1"/>
    <property type="molecule type" value="Genomic_DNA"/>
</dbReference>
<dbReference type="Proteomes" id="UP001165488">
    <property type="component" value="Unassembled WGS sequence"/>
</dbReference>
<gene>
    <name evidence="1" type="ORF">MM236_17830</name>
</gene>
<dbReference type="RefSeq" id="WP_241276353.1">
    <property type="nucleotide sequence ID" value="NZ_JAKZGS010000022.1"/>
</dbReference>
<reference evidence="1" key="1">
    <citation type="submission" date="2022-03" db="EMBL/GenBank/DDBJ databases">
        <title>De novo assembled genomes of Belliella spp. (Cyclobacteriaceae) strains.</title>
        <authorList>
            <person name="Szabo A."/>
            <person name="Korponai K."/>
            <person name="Felfoldi T."/>
        </authorList>
    </citation>
    <scope>NUCLEOTIDE SEQUENCE</scope>
    <source>
        <strain evidence="1">DSM 107340</strain>
    </source>
</reference>